<dbReference type="OrthoDB" id="3035462at2"/>
<organism evidence="1 2">
    <name type="scientific">Peptostreptococcus stomatis DSM 17678</name>
    <dbReference type="NCBI Taxonomy" id="596315"/>
    <lineage>
        <taxon>Bacteria</taxon>
        <taxon>Bacillati</taxon>
        <taxon>Bacillota</taxon>
        <taxon>Clostridia</taxon>
        <taxon>Peptostreptococcales</taxon>
        <taxon>Peptostreptococcaceae</taxon>
        <taxon>Peptostreptococcus</taxon>
    </lineage>
</organism>
<sequence>MTTHTKHKDFESFLDAGGFKARTQEEFDSIDEDKLNQYVSLNTSFDSFEDMLSNAAGPFFEKELFGNL</sequence>
<evidence type="ECO:0000313" key="1">
    <source>
        <dbReference type="EMBL" id="EFM65057.1"/>
    </source>
</evidence>
<name>E0E225_9FIRM</name>
<comment type="caution">
    <text evidence="1">The sequence shown here is derived from an EMBL/GenBank/DDBJ whole genome shotgun (WGS) entry which is preliminary data.</text>
</comment>
<dbReference type="Proteomes" id="UP000003244">
    <property type="component" value="Unassembled WGS sequence"/>
</dbReference>
<gene>
    <name evidence="1" type="ORF">HMPREF0634_0242</name>
</gene>
<dbReference type="GeneID" id="84800265"/>
<accession>E0E225</accession>
<protein>
    <submittedName>
        <fullName evidence="1">Uncharacterized protein</fullName>
    </submittedName>
</protein>
<dbReference type="AlphaFoldDB" id="E0E225"/>
<evidence type="ECO:0000313" key="2">
    <source>
        <dbReference type="Proteomes" id="UP000003244"/>
    </source>
</evidence>
<dbReference type="EMBL" id="ADGQ01000028">
    <property type="protein sequence ID" value="EFM65057.1"/>
    <property type="molecule type" value="Genomic_DNA"/>
</dbReference>
<proteinExistence type="predicted"/>
<keyword evidence="2" id="KW-1185">Reference proteome</keyword>
<dbReference type="RefSeq" id="WP_007788710.1">
    <property type="nucleotide sequence ID" value="NZ_ADGQ01000028.1"/>
</dbReference>
<reference evidence="1 2" key="1">
    <citation type="submission" date="2010-08" db="EMBL/GenBank/DDBJ databases">
        <authorList>
            <person name="Harkins D.M."/>
            <person name="Madupu R."/>
            <person name="Durkin A.S."/>
            <person name="Torralba M."/>
            <person name="Methe B."/>
            <person name="Sutton G.G."/>
            <person name="Nelson K.E."/>
        </authorList>
    </citation>
    <scope>NUCLEOTIDE SEQUENCE [LARGE SCALE GENOMIC DNA]</scope>
    <source>
        <strain evidence="1 2">DSM 17678</strain>
    </source>
</reference>